<dbReference type="Proteomes" id="UP000246004">
    <property type="component" value="Unassembled WGS sequence"/>
</dbReference>
<accession>A0A2A2HBX8</accession>
<dbReference type="EMBL" id="LWMS01000011">
    <property type="protein sequence ID" value="PWL08588.1"/>
    <property type="molecule type" value="Genomic_DNA"/>
</dbReference>
<dbReference type="Gene3D" id="3.40.50.150">
    <property type="entry name" value="Vaccinia Virus protein VP39"/>
    <property type="match status" value="1"/>
</dbReference>
<reference evidence="3 5" key="2">
    <citation type="journal article" date="2017" name="BMC Genomics">
        <title>Genomic analysis of methanogenic archaea reveals a shift towards energy conservation.</title>
        <authorList>
            <person name="Gilmore S.P."/>
            <person name="Henske J.K."/>
            <person name="Sexton J.A."/>
            <person name="Solomon K.V."/>
            <person name="Seppala S."/>
            <person name="Yoo J.I."/>
            <person name="Huyett L.M."/>
            <person name="Pressman A."/>
            <person name="Cogan J.Z."/>
            <person name="Kivenson V."/>
            <person name="Peng X."/>
            <person name="Tan Y."/>
            <person name="Valentine D.L."/>
            <person name="O'Malley M.A."/>
        </authorList>
    </citation>
    <scope>NUCLEOTIDE SEQUENCE [LARGE SCALE GENOMIC DNA]</scope>
    <source>
        <strain evidence="3 5">1R-7</strain>
    </source>
</reference>
<organism evidence="3 5">
    <name type="scientific">Methanosphaera cuniculi</name>
    <dbReference type="NCBI Taxonomy" id="1077256"/>
    <lineage>
        <taxon>Archaea</taxon>
        <taxon>Methanobacteriati</taxon>
        <taxon>Methanobacteriota</taxon>
        <taxon>Methanomada group</taxon>
        <taxon>Methanobacteria</taxon>
        <taxon>Methanobacteriales</taxon>
        <taxon>Methanobacteriaceae</taxon>
        <taxon>Methanosphaera</taxon>
    </lineage>
</organism>
<evidence type="ECO:0000256" key="1">
    <source>
        <dbReference type="ARBA" id="ARBA00006969"/>
    </source>
</evidence>
<keyword evidence="5" id="KW-1185">Reference proteome</keyword>
<comment type="caution">
    <text evidence="3">The sequence shown here is derived from an EMBL/GenBank/DDBJ whole genome shotgun (WGS) entry which is preliminary data.</text>
</comment>
<sequence>MTQIWDDFTDYISQNYPDAKKIVEVGVGAILTPAQLLKEKLPDTKIKLIDIHPKNETVIYDDITQPTDSIYENCDLIYAIRPPEELQPDIMNLANKYNTDIIIKPLFTEEINLKYKNKLKLKNYKRLSLYHYKRGI</sequence>
<dbReference type="RefSeq" id="WP_245837673.1">
    <property type="nucleotide sequence ID" value="NZ_CAUHCB010000003.1"/>
</dbReference>
<comment type="similarity">
    <text evidence="1 2">Belongs to the UPF0146 family.</text>
</comment>
<evidence type="ECO:0000313" key="3">
    <source>
        <dbReference type="EMBL" id="PAV06764.1"/>
    </source>
</evidence>
<dbReference type="InterPro" id="IPR029063">
    <property type="entry name" value="SAM-dependent_MTases_sf"/>
</dbReference>
<dbReference type="EMBL" id="LMVN01000026">
    <property type="protein sequence ID" value="PAV06764.1"/>
    <property type="molecule type" value="Genomic_DNA"/>
</dbReference>
<dbReference type="HAMAP" id="MF_00341">
    <property type="entry name" value="UPF0146"/>
    <property type="match status" value="1"/>
</dbReference>
<evidence type="ECO:0000313" key="4">
    <source>
        <dbReference type="EMBL" id="PWL08588.1"/>
    </source>
</evidence>
<dbReference type="AlphaFoldDB" id="A0A2A2HBX8"/>
<gene>
    <name evidence="3" type="ORF">ASJ82_06320</name>
    <name evidence="4" type="ORF">MSCUN_05180</name>
</gene>
<reference evidence="4 6" key="1">
    <citation type="submission" date="2016-04" db="EMBL/GenBank/DDBJ databases">
        <title>Genome sequence of Methanosphaera cuniculi DSM 4103.</title>
        <authorList>
            <person name="Poehlein A."/>
            <person name="Seedorf H."/>
            <person name="Daniel R."/>
        </authorList>
    </citation>
    <scope>NUCLEOTIDE SEQUENCE [LARGE SCALE GENOMIC DNA]</scope>
    <source>
        <strain evidence="4 6">DSM 4103</strain>
    </source>
</reference>
<dbReference type="Proteomes" id="UP000217528">
    <property type="component" value="Unassembled WGS sequence"/>
</dbReference>
<proteinExistence type="inferred from homology"/>
<evidence type="ECO:0000313" key="6">
    <source>
        <dbReference type="Proteomes" id="UP000246004"/>
    </source>
</evidence>
<dbReference type="InterPro" id="IPR005353">
    <property type="entry name" value="UPF0146"/>
</dbReference>
<name>A0A2A2HBX8_9EURY</name>
<dbReference type="Pfam" id="PF03686">
    <property type="entry name" value="UPF0146"/>
    <property type="match status" value="1"/>
</dbReference>
<evidence type="ECO:0000313" key="5">
    <source>
        <dbReference type="Proteomes" id="UP000217528"/>
    </source>
</evidence>
<evidence type="ECO:0000256" key="2">
    <source>
        <dbReference type="HAMAP-Rule" id="MF_00341"/>
    </source>
</evidence>
<protein>
    <recommendedName>
        <fullName evidence="2">UPF0146 protein ASJ82_06320</fullName>
    </recommendedName>
</protein>